<sequence>MSKADHKPFFRDKSPKPLPSIGLNTNQPINNVNGHSGPLKSPRISLPIPGFATSFTNSHRHDPLALTDLDWVPSNISKSTPLVASDLTVNSTVNIPKAYCSLFNHMSKRFSKRAQSDPWIAEKLNKYSFNRRYTLGTDIYFLAEDTRTHVVGELYDTEKSYVESLQILVNKYMKPLKSAECSNLVDSTQVDHIFYQIPEILKHHEAFLESLKQRLTSWDSKQKVGDVFVEAFTKQPIIDTYTAFINNWKIAKDTIKTAIQAKQAFARYLENMSREHKGKLTLDAILIMPVQRIPRYELLIKELIKHTNVDHPDHQLLLRAQKEVHELALKINRMEREAFEQEQMAQKIKDIEHFIEGGVDLSSPDRTFIRYDFVTIPGALGTKKERCLFLFSDLLVITSIKKKSSATRKFSTSSSGTSPLSTLEGNKYKYLTRFPLESVDTAKGGDGNLRKTIKEIDSLREDAGILNQINELMNNLNSGHQAMEEAVRALHSEVNRQLVEKQTNDSQLLSIELQVTSPEVVENLVIIFPSTEKRAAWEESFEAAKTKFAITNNQKPPPEFLCSIPIRKTRAGLQFTCASPTLYRNQYNLKDVWICNSDGFVGQVCVLTLHPTPTVASCNGVCNGQILCLASIPAATINNNCYPVSLRRSYVSEEPLFSETSGLEGTETEANTNCSILTSTCSTPSLSNLSSASIQSSPPASSNSFLVISARPESMGASTSPSRSLTPTPSTKSKQSTSVHNSPNPHTHHHHHHHHHHHLHQQPTGHSSSSQFQLDSESSDEESESSLIEETDLMRLTSETSHSPVDSCHSIDSEANQPTMWFGTRDGNIYIYNCNDNIRIRKNKLKIQLQAAVHCIIYMEKNVYSGLSNGQIVVFQPDSNGTWSTADYKLFTIDSGPIYKLLQVAGKLWCSAANQIKVIATSTMEVEKSFQVNSDPEKIVLNMVNSGLGVWISSQGSSIIKLYHGTSYECLLEVDVAPAVTKMLATCDEIIRQHKAACLRVTAMLACKDLLWIGTSAGIIMTLPLPHITPSTTSIDHCPNISGIPHGHTGHVRFLTTVDVPSSQLSSPSSASSPHNHHYDLFHSKSYSHSKRSSSQPNPNPSSKASKILVISGGDGYEDFSNFGHNDSVGRDDSTNHLLLWHV</sequence>
<evidence type="ECO:0000256" key="3">
    <source>
        <dbReference type="SAM" id="Coils"/>
    </source>
</evidence>
<protein>
    <recommendedName>
        <fullName evidence="5">DH domain-containing protein</fullName>
    </recommendedName>
</protein>
<dbReference type="Gene3D" id="2.30.29.30">
    <property type="entry name" value="Pleckstrin-homology domain (PH domain)/Phosphotyrosine-binding domain (PTB)"/>
    <property type="match status" value="1"/>
</dbReference>
<dbReference type="Gene3D" id="1.20.900.10">
    <property type="entry name" value="Dbl homology (DH) domain"/>
    <property type="match status" value="1"/>
</dbReference>
<evidence type="ECO:0000256" key="4">
    <source>
        <dbReference type="SAM" id="MobiDB-lite"/>
    </source>
</evidence>
<dbReference type="Pfam" id="PF00621">
    <property type="entry name" value="RhoGEF"/>
    <property type="match status" value="1"/>
</dbReference>
<feature type="region of interest" description="Disordered" evidence="4">
    <location>
        <begin position="1088"/>
        <end position="1107"/>
    </location>
</feature>
<keyword evidence="2" id="KW-0344">Guanine-nucleotide releasing factor</keyword>
<dbReference type="STRING" id="32264.T1KR11"/>
<feature type="compositionally biased region" description="Basic residues" evidence="4">
    <location>
        <begin position="746"/>
        <end position="760"/>
    </location>
</feature>
<dbReference type="EMBL" id="CAEY01000382">
    <property type="status" value="NOT_ANNOTATED_CDS"/>
    <property type="molecule type" value="Genomic_DNA"/>
</dbReference>
<dbReference type="InterPro" id="IPR000219">
    <property type="entry name" value="DH_dom"/>
</dbReference>
<feature type="compositionally biased region" description="Low complexity" evidence="4">
    <location>
        <begin position="718"/>
        <end position="738"/>
    </location>
</feature>
<dbReference type="InterPro" id="IPR015943">
    <property type="entry name" value="WD40/YVTN_repeat-like_dom_sf"/>
</dbReference>
<accession>T1KR11</accession>
<evidence type="ECO:0000313" key="7">
    <source>
        <dbReference type="Proteomes" id="UP000015104"/>
    </source>
</evidence>
<keyword evidence="1" id="KW-0597">Phosphoprotein</keyword>
<evidence type="ECO:0000256" key="2">
    <source>
        <dbReference type="ARBA" id="ARBA00022658"/>
    </source>
</evidence>
<feature type="compositionally biased region" description="Low complexity" evidence="4">
    <location>
        <begin position="1093"/>
        <end position="1107"/>
    </location>
</feature>
<dbReference type="InterPro" id="IPR011993">
    <property type="entry name" value="PH-like_dom_sf"/>
</dbReference>
<feature type="compositionally biased region" description="Basic and acidic residues" evidence="4">
    <location>
        <begin position="1"/>
        <end position="15"/>
    </location>
</feature>
<feature type="region of interest" description="Disordered" evidence="4">
    <location>
        <begin position="713"/>
        <end position="787"/>
    </location>
</feature>
<dbReference type="eggNOG" id="KOG3522">
    <property type="taxonomic scope" value="Eukaryota"/>
</dbReference>
<dbReference type="GO" id="GO:0035556">
    <property type="term" value="P:intracellular signal transduction"/>
    <property type="evidence" value="ECO:0007669"/>
    <property type="project" value="InterPro"/>
</dbReference>
<dbReference type="SUPFAM" id="SSF50729">
    <property type="entry name" value="PH domain-like"/>
    <property type="match status" value="1"/>
</dbReference>
<organism evidence="6 7">
    <name type="scientific">Tetranychus urticae</name>
    <name type="common">Two-spotted spider mite</name>
    <dbReference type="NCBI Taxonomy" id="32264"/>
    <lineage>
        <taxon>Eukaryota</taxon>
        <taxon>Metazoa</taxon>
        <taxon>Ecdysozoa</taxon>
        <taxon>Arthropoda</taxon>
        <taxon>Chelicerata</taxon>
        <taxon>Arachnida</taxon>
        <taxon>Acari</taxon>
        <taxon>Acariformes</taxon>
        <taxon>Trombidiformes</taxon>
        <taxon>Prostigmata</taxon>
        <taxon>Eleutherengona</taxon>
        <taxon>Raphignathae</taxon>
        <taxon>Tetranychoidea</taxon>
        <taxon>Tetranychidae</taxon>
        <taxon>Tetranychus</taxon>
    </lineage>
</organism>
<dbReference type="InterPro" id="IPR001331">
    <property type="entry name" value="GDS_CDC24_CS"/>
</dbReference>
<dbReference type="SUPFAM" id="SSF48065">
    <property type="entry name" value="DBL homology domain (DH-domain)"/>
    <property type="match status" value="1"/>
</dbReference>
<dbReference type="Proteomes" id="UP000015104">
    <property type="component" value="Unassembled WGS sequence"/>
</dbReference>
<evidence type="ECO:0000256" key="1">
    <source>
        <dbReference type="ARBA" id="ARBA00022553"/>
    </source>
</evidence>
<dbReference type="InterPro" id="IPR039919">
    <property type="entry name" value="ARHGEF10/ARHGEF17"/>
</dbReference>
<dbReference type="CDD" id="cd00160">
    <property type="entry name" value="RhoGEF"/>
    <property type="match status" value="1"/>
</dbReference>
<dbReference type="PANTHER" id="PTHR12877:SF15">
    <property type="entry name" value="RHO GUANINE NUCLEOTIDE EXCHANGE FACTOR 17"/>
    <property type="match status" value="1"/>
</dbReference>
<dbReference type="Pfam" id="PF19056">
    <property type="entry name" value="WD40_2"/>
    <property type="match status" value="1"/>
</dbReference>
<keyword evidence="7" id="KW-1185">Reference proteome</keyword>
<feature type="compositionally biased region" description="Acidic residues" evidence="4">
    <location>
        <begin position="777"/>
        <end position="787"/>
    </location>
</feature>
<dbReference type="GO" id="GO:0005085">
    <property type="term" value="F:guanyl-nucleotide exchange factor activity"/>
    <property type="evidence" value="ECO:0007669"/>
    <property type="project" value="UniProtKB-KW"/>
</dbReference>
<dbReference type="AlphaFoldDB" id="T1KR11"/>
<keyword evidence="3" id="KW-0175">Coiled coil</keyword>
<proteinExistence type="predicted"/>
<feature type="domain" description="DH" evidence="5">
    <location>
        <begin position="146"/>
        <end position="334"/>
    </location>
</feature>
<dbReference type="SUPFAM" id="SSF50978">
    <property type="entry name" value="WD40 repeat-like"/>
    <property type="match status" value="1"/>
</dbReference>
<dbReference type="EnsemblMetazoa" id="tetur18g01880.1">
    <property type="protein sequence ID" value="tetur18g01880.1"/>
    <property type="gene ID" value="tetur18g01880"/>
</dbReference>
<name>T1KR11_TETUR</name>
<dbReference type="Gene3D" id="2.130.10.10">
    <property type="entry name" value="YVTN repeat-like/Quinoprotein amine dehydrogenase"/>
    <property type="match status" value="1"/>
</dbReference>
<evidence type="ECO:0000313" key="6">
    <source>
        <dbReference type="EnsemblMetazoa" id="tetur18g01880.1"/>
    </source>
</evidence>
<reference evidence="6" key="2">
    <citation type="submission" date="2015-06" db="UniProtKB">
        <authorList>
            <consortium name="EnsemblMetazoa"/>
        </authorList>
    </citation>
    <scope>IDENTIFICATION</scope>
</reference>
<feature type="coiled-coil region" evidence="3">
    <location>
        <begin position="317"/>
        <end position="344"/>
    </location>
</feature>
<dbReference type="PANTHER" id="PTHR12877">
    <property type="entry name" value="RHO GUANINE NUCLEOTIDE EXCHANGE FACTOR"/>
    <property type="match status" value="1"/>
</dbReference>
<dbReference type="SMART" id="SM00325">
    <property type="entry name" value="RhoGEF"/>
    <property type="match status" value="1"/>
</dbReference>
<dbReference type="GO" id="GO:0051496">
    <property type="term" value="P:positive regulation of stress fiber assembly"/>
    <property type="evidence" value="ECO:0007669"/>
    <property type="project" value="UniProtKB-ARBA"/>
</dbReference>
<dbReference type="PROSITE" id="PS50010">
    <property type="entry name" value="DH_2"/>
    <property type="match status" value="1"/>
</dbReference>
<reference evidence="7" key="1">
    <citation type="submission" date="2011-08" db="EMBL/GenBank/DDBJ databases">
        <authorList>
            <person name="Rombauts S."/>
        </authorList>
    </citation>
    <scope>NUCLEOTIDE SEQUENCE</scope>
    <source>
        <strain evidence="7">London</strain>
    </source>
</reference>
<dbReference type="InterPro" id="IPR035899">
    <property type="entry name" value="DBL_dom_sf"/>
</dbReference>
<dbReference type="EMBL" id="CAEY01000383">
    <property type="status" value="NOT_ANNOTATED_CDS"/>
    <property type="molecule type" value="Genomic_DNA"/>
</dbReference>
<evidence type="ECO:0000259" key="5">
    <source>
        <dbReference type="PROSITE" id="PS50010"/>
    </source>
</evidence>
<dbReference type="HOGENOM" id="CLU_001213_2_0_1"/>
<dbReference type="GO" id="GO:0005737">
    <property type="term" value="C:cytoplasm"/>
    <property type="evidence" value="ECO:0007669"/>
    <property type="project" value="UniProtKB-ARBA"/>
</dbReference>
<dbReference type="Pfam" id="PF19057">
    <property type="entry name" value="PH_19"/>
    <property type="match status" value="1"/>
</dbReference>
<feature type="region of interest" description="Disordered" evidence="4">
    <location>
        <begin position="1"/>
        <end position="26"/>
    </location>
</feature>
<dbReference type="PROSITE" id="PS00741">
    <property type="entry name" value="DH_1"/>
    <property type="match status" value="1"/>
</dbReference>
<feature type="compositionally biased region" description="Low complexity" evidence="4">
    <location>
        <begin position="767"/>
        <end position="776"/>
    </location>
</feature>
<dbReference type="FunFam" id="1.20.900.10:FF:000003">
    <property type="entry name" value="Rho guanine nucleotide exchange factor 10 like"/>
    <property type="match status" value="1"/>
</dbReference>
<dbReference type="GO" id="GO:0030036">
    <property type="term" value="P:actin cytoskeleton organization"/>
    <property type="evidence" value="ECO:0007669"/>
    <property type="project" value="TreeGrafter"/>
</dbReference>
<dbReference type="InterPro" id="IPR036322">
    <property type="entry name" value="WD40_repeat_dom_sf"/>
</dbReference>